<dbReference type="PANTHER" id="PTHR11076:SF35">
    <property type="entry name" value="DNA REPAIR PROTEIN HOMOLOG YOBH"/>
    <property type="match status" value="1"/>
</dbReference>
<dbReference type="PROSITE" id="PS50173">
    <property type="entry name" value="UMUC"/>
    <property type="match status" value="1"/>
</dbReference>
<keyword evidence="2 6" id="KW-0515">Mutator protein</keyword>
<dbReference type="InterPro" id="IPR043128">
    <property type="entry name" value="Rev_trsase/Diguanyl_cyclase"/>
</dbReference>
<comment type="function">
    <text evidence="6">Poorly processive, error-prone DNA polymerase involved in untargeted mutagenesis. Copies undamaged DNA at stalled replication forks, which arise in vivo from mismatched or misaligned primer ends. These misaligned primers can be extended by PolIV. Exhibits no 3'-5' exonuclease (proofreading) activity. May be involved in translesional synthesis, in conjunction with the beta clamp from PolIII.</text>
</comment>
<reference evidence="8 9" key="1">
    <citation type="journal article" date="2015" name="J. Biotechnol.">
        <title>Complete genome sequence of a malodorant-producing acetogen, Clostridium scatologenes ATCC 25775(T).</title>
        <authorList>
            <person name="Zhu Z."/>
            <person name="Guo T."/>
            <person name="Zheng H."/>
            <person name="Song T."/>
            <person name="Ouyang P."/>
            <person name="Xie J."/>
        </authorList>
    </citation>
    <scope>NUCLEOTIDE SEQUENCE [LARGE SCALE GENOMIC DNA]</scope>
    <source>
        <strain evidence="8 9">ATCC 25775</strain>
    </source>
</reference>
<dbReference type="GO" id="GO:0005829">
    <property type="term" value="C:cytosol"/>
    <property type="evidence" value="ECO:0007669"/>
    <property type="project" value="TreeGrafter"/>
</dbReference>
<dbReference type="PANTHER" id="PTHR11076">
    <property type="entry name" value="DNA REPAIR POLYMERASE UMUC / TRANSFERASE FAMILY MEMBER"/>
    <property type="match status" value="1"/>
</dbReference>
<keyword evidence="6" id="KW-0234">DNA repair</keyword>
<keyword evidence="9" id="KW-1185">Reference proteome</keyword>
<dbReference type="SUPFAM" id="SSF100879">
    <property type="entry name" value="Lesion bypass DNA polymerase (Y-family), little finger domain"/>
    <property type="match status" value="1"/>
</dbReference>
<dbReference type="EC" id="2.7.7.7" evidence="6"/>
<feature type="site" description="Substrate discrimination" evidence="6">
    <location>
        <position position="15"/>
    </location>
</feature>
<dbReference type="GO" id="GO:0003684">
    <property type="term" value="F:damaged DNA binding"/>
    <property type="evidence" value="ECO:0007669"/>
    <property type="project" value="InterPro"/>
</dbReference>
<evidence type="ECO:0000256" key="3">
    <source>
        <dbReference type="ARBA" id="ARBA00022695"/>
    </source>
</evidence>
<keyword evidence="6" id="KW-0235">DNA replication</keyword>
<evidence type="ECO:0000256" key="4">
    <source>
        <dbReference type="ARBA" id="ARBA00022763"/>
    </source>
</evidence>
<keyword evidence="4 6" id="KW-0227">DNA damage</keyword>
<dbReference type="CDD" id="cd03586">
    <property type="entry name" value="PolY_Pol_IV_kappa"/>
    <property type="match status" value="1"/>
</dbReference>
<evidence type="ECO:0000313" key="9">
    <source>
        <dbReference type="Proteomes" id="UP000033115"/>
    </source>
</evidence>
<dbReference type="RefSeq" id="WP_029160010.1">
    <property type="nucleotide sequence ID" value="NZ_CP009933.1"/>
</dbReference>
<keyword evidence="6" id="KW-0460">Magnesium</keyword>
<dbReference type="InterPro" id="IPR036775">
    <property type="entry name" value="DNA_pol_Y-fam_lit_finger_sf"/>
</dbReference>
<sequence length="399" mass="45326">MNSKIIFHIDVNSAFLSWSAVYKLNQGEKIDLREIPSIIGGDESKRHGVVLAKSISAKKYGIKTGEPIAKAKKKCSNILVIPPLFSVYSRYSKAMFSLLNEYTPVVEKFSIDECFLDLGDEKDYMQLAHIIKNRIKRELGFTVNIGISCNKLLAKMASDFEKPDKIHTLFPHEIKNKMWPLPAENLFMVGRATLPKLNEMNIFTIGDLANYDLKFLKYKFKSYGELLCNYANGIDKSKLGSRSKEATKSISNSTTLTYDITNKEAAHKIILSLCENTAMKLRNNKFLCNVIAISIKNSSFEVYSKQKKMNIATDCTNEIIKCSYELFDKLWKGEPIRLIGVTLGHLCKEGIKQISLFDDKNYEKELEKNRSLDKAIDNIKNKYGDASIARSSFLKKTKI</sequence>
<evidence type="ECO:0000313" key="8">
    <source>
        <dbReference type="EMBL" id="AKA68586.1"/>
    </source>
</evidence>
<dbReference type="GO" id="GO:0042276">
    <property type="term" value="P:error-prone translesion synthesis"/>
    <property type="evidence" value="ECO:0007669"/>
    <property type="project" value="TreeGrafter"/>
</dbReference>
<feature type="binding site" evidence="6">
    <location>
        <position position="10"/>
    </location>
    <ligand>
        <name>Mg(2+)</name>
        <dbReference type="ChEBI" id="CHEBI:18420"/>
    </ligand>
</feature>
<protein>
    <recommendedName>
        <fullName evidence="6">DNA polymerase IV</fullName>
        <shortName evidence="6">Pol IV</shortName>
        <ecNumber evidence="6">2.7.7.7</ecNumber>
    </recommendedName>
</protein>
<dbReference type="Gene3D" id="3.30.70.270">
    <property type="match status" value="1"/>
</dbReference>
<keyword evidence="6" id="KW-0238">DNA-binding</keyword>
<evidence type="ECO:0000256" key="1">
    <source>
        <dbReference type="ARBA" id="ARBA00010945"/>
    </source>
</evidence>
<dbReference type="InterPro" id="IPR022880">
    <property type="entry name" value="DNApol_IV"/>
</dbReference>
<comment type="catalytic activity">
    <reaction evidence="6">
        <text>DNA(n) + a 2'-deoxyribonucleoside 5'-triphosphate = DNA(n+1) + diphosphate</text>
        <dbReference type="Rhea" id="RHEA:22508"/>
        <dbReference type="Rhea" id="RHEA-COMP:17339"/>
        <dbReference type="Rhea" id="RHEA-COMP:17340"/>
        <dbReference type="ChEBI" id="CHEBI:33019"/>
        <dbReference type="ChEBI" id="CHEBI:61560"/>
        <dbReference type="ChEBI" id="CHEBI:173112"/>
        <dbReference type="EC" id="2.7.7.7"/>
    </reaction>
</comment>
<dbReference type="InterPro" id="IPR043502">
    <property type="entry name" value="DNA/RNA_pol_sf"/>
</dbReference>
<evidence type="ECO:0000256" key="6">
    <source>
        <dbReference type="HAMAP-Rule" id="MF_01113"/>
    </source>
</evidence>
<dbReference type="Gene3D" id="3.30.1490.100">
    <property type="entry name" value="DNA polymerase, Y-family, little finger domain"/>
    <property type="match status" value="1"/>
</dbReference>
<dbReference type="AlphaFoldDB" id="A0A0E3GQH6"/>
<comment type="similarity">
    <text evidence="1 6">Belongs to the DNA polymerase type-Y family.</text>
</comment>
<feature type="binding site" evidence="6">
    <location>
        <position position="112"/>
    </location>
    <ligand>
        <name>Mg(2+)</name>
        <dbReference type="ChEBI" id="CHEBI:18420"/>
    </ligand>
</feature>
<dbReference type="GO" id="GO:0006261">
    <property type="term" value="P:DNA-templated DNA replication"/>
    <property type="evidence" value="ECO:0007669"/>
    <property type="project" value="UniProtKB-UniRule"/>
</dbReference>
<dbReference type="InterPro" id="IPR001126">
    <property type="entry name" value="UmuC"/>
</dbReference>
<feature type="active site" evidence="6">
    <location>
        <position position="113"/>
    </location>
</feature>
<dbReference type="Gene3D" id="1.10.150.20">
    <property type="entry name" value="5' to 3' exonuclease, C-terminal subdomain"/>
    <property type="match status" value="1"/>
</dbReference>
<comment type="subcellular location">
    <subcellularLocation>
        <location evidence="6">Cytoplasm</location>
    </subcellularLocation>
</comment>
<dbReference type="InterPro" id="IPR017961">
    <property type="entry name" value="DNA_pol_Y-fam_little_finger"/>
</dbReference>
<dbReference type="KEGG" id="csq:CSCA_1461"/>
<dbReference type="GO" id="GO:0006281">
    <property type="term" value="P:DNA repair"/>
    <property type="evidence" value="ECO:0007669"/>
    <property type="project" value="UniProtKB-UniRule"/>
</dbReference>
<comment type="cofactor">
    <cofactor evidence="6">
        <name>Mg(2+)</name>
        <dbReference type="ChEBI" id="CHEBI:18420"/>
    </cofactor>
    <text evidence="6">Binds 2 magnesium ions per subunit.</text>
</comment>
<dbReference type="GO" id="GO:0009432">
    <property type="term" value="P:SOS response"/>
    <property type="evidence" value="ECO:0007669"/>
    <property type="project" value="TreeGrafter"/>
</dbReference>
<dbReference type="SUPFAM" id="SSF56672">
    <property type="entry name" value="DNA/RNA polymerases"/>
    <property type="match status" value="1"/>
</dbReference>
<dbReference type="Proteomes" id="UP000033115">
    <property type="component" value="Chromosome"/>
</dbReference>
<keyword evidence="6" id="KW-0479">Metal-binding</keyword>
<accession>A0A0E3GQH6</accession>
<evidence type="ECO:0000256" key="5">
    <source>
        <dbReference type="ARBA" id="ARBA00022932"/>
    </source>
</evidence>
<dbReference type="STRING" id="1548.CSCA_1461"/>
<dbReference type="HAMAP" id="MF_01113">
    <property type="entry name" value="DNApol_IV"/>
    <property type="match status" value="1"/>
</dbReference>
<dbReference type="Gene3D" id="3.40.1170.60">
    <property type="match status" value="1"/>
</dbReference>
<comment type="subunit">
    <text evidence="6">Monomer.</text>
</comment>
<keyword evidence="6" id="KW-0808">Transferase</keyword>
<evidence type="ECO:0000256" key="2">
    <source>
        <dbReference type="ARBA" id="ARBA00022457"/>
    </source>
</evidence>
<keyword evidence="6" id="KW-0963">Cytoplasm</keyword>
<feature type="domain" description="UmuC" evidence="7">
    <location>
        <begin position="6"/>
        <end position="190"/>
    </location>
</feature>
<evidence type="ECO:0000259" key="7">
    <source>
        <dbReference type="PROSITE" id="PS50173"/>
    </source>
</evidence>
<name>A0A0E3GQH6_CLOSL</name>
<gene>
    <name evidence="6" type="primary">dinB</name>
    <name evidence="8" type="ORF">CSCA_1461</name>
</gene>
<dbReference type="InterPro" id="IPR050116">
    <property type="entry name" value="DNA_polymerase-Y"/>
</dbReference>
<organism evidence="8 9">
    <name type="scientific">Clostridium scatologenes</name>
    <dbReference type="NCBI Taxonomy" id="1548"/>
    <lineage>
        <taxon>Bacteria</taxon>
        <taxon>Bacillati</taxon>
        <taxon>Bacillota</taxon>
        <taxon>Clostridia</taxon>
        <taxon>Eubacteriales</taxon>
        <taxon>Clostridiaceae</taxon>
        <taxon>Clostridium</taxon>
    </lineage>
</organism>
<dbReference type="Pfam" id="PF00817">
    <property type="entry name" value="IMS"/>
    <property type="match status" value="1"/>
</dbReference>
<dbReference type="GO" id="GO:0003887">
    <property type="term" value="F:DNA-directed DNA polymerase activity"/>
    <property type="evidence" value="ECO:0007669"/>
    <property type="project" value="UniProtKB-UniRule"/>
</dbReference>
<keyword evidence="5 6" id="KW-0239">DNA-directed DNA polymerase</keyword>
<dbReference type="Pfam" id="PF11799">
    <property type="entry name" value="IMS_C"/>
    <property type="match status" value="1"/>
</dbReference>
<dbReference type="EMBL" id="CP009933">
    <property type="protein sequence ID" value="AKA68586.1"/>
    <property type="molecule type" value="Genomic_DNA"/>
</dbReference>
<dbReference type="GO" id="GO:0000287">
    <property type="term" value="F:magnesium ion binding"/>
    <property type="evidence" value="ECO:0007669"/>
    <property type="project" value="UniProtKB-UniRule"/>
</dbReference>
<keyword evidence="3 6" id="KW-0548">Nucleotidyltransferase</keyword>
<dbReference type="HOGENOM" id="CLU_012348_1_1_9"/>
<proteinExistence type="inferred from homology"/>